<dbReference type="Gene3D" id="3.90.1300.10">
    <property type="entry name" value="Amidase signature (AS) domain"/>
    <property type="match status" value="1"/>
</dbReference>
<dbReference type="SUPFAM" id="SSF75304">
    <property type="entry name" value="Amidase signature (AS) enzymes"/>
    <property type="match status" value="1"/>
</dbReference>
<dbReference type="EC" id="6.3.5.6" evidence="2"/>
<keyword evidence="2" id="KW-0436">Ligase</keyword>
<feature type="domain" description="Amidase" evidence="1">
    <location>
        <begin position="29"/>
        <end position="233"/>
    </location>
</feature>
<accession>A0A7W7EWQ7</accession>
<dbReference type="GO" id="GO:0050566">
    <property type="term" value="F:asparaginyl-tRNA synthase (glutamine-hydrolyzing) activity"/>
    <property type="evidence" value="ECO:0007669"/>
    <property type="project" value="UniProtKB-EC"/>
</dbReference>
<dbReference type="NCBIfam" id="TIGR02715">
    <property type="entry name" value="amido_AtzE"/>
    <property type="match status" value="1"/>
</dbReference>
<comment type="caution">
    <text evidence="2">The sequence shown here is derived from an EMBL/GenBank/DDBJ whole genome shotgun (WGS) entry which is preliminary data.</text>
</comment>
<feature type="domain" description="Amidase" evidence="1">
    <location>
        <begin position="318"/>
        <end position="427"/>
    </location>
</feature>
<dbReference type="Pfam" id="PF01425">
    <property type="entry name" value="Amidase"/>
    <property type="match status" value="2"/>
</dbReference>
<keyword evidence="3" id="KW-1185">Reference proteome</keyword>
<dbReference type="PANTHER" id="PTHR11895:SF172">
    <property type="entry name" value="GLUTAMYL-TRNA(GLN) AMIDOTRANSFERASE"/>
    <property type="match status" value="1"/>
</dbReference>
<evidence type="ECO:0000259" key="1">
    <source>
        <dbReference type="Pfam" id="PF01425"/>
    </source>
</evidence>
<dbReference type="PANTHER" id="PTHR11895">
    <property type="entry name" value="TRANSAMIDASE"/>
    <property type="match status" value="1"/>
</dbReference>
<dbReference type="Proteomes" id="UP000574769">
    <property type="component" value="Unassembled WGS sequence"/>
</dbReference>
<evidence type="ECO:0000313" key="3">
    <source>
        <dbReference type="Proteomes" id="UP000574769"/>
    </source>
</evidence>
<name>A0A7W7EWQ7_9SPHN</name>
<sequence length="452" mass="45674">MIRVPDTASAIAAGVRDGRLSAQGIALDTLDRIARHDGLNAVTRLLGQRALADAARVDAAVAVGRDPGPLAGVPFAVKDLFDVAGETTSAGARQRAGAPAAGQDAEVVARLCAAGAVLVATTNMDEFAYGFSTENAHHGTTRNPHDPERLAGGSSGGSAALVGAGLVPLALGSDTNGSIRVPASLCGLFGLRPTFGAVSVAGVYPFVERLDTVGCFARSPQDLAIAHAVMLGQALTPAAGGRPRVAVLGGWFAGRAAAGVLAGIDRIAAHLEAGPPVVLRSAAAARSAGFLLTGAEGGHRHLSALRRDAMAFDPVTRDRLIAGALQPVAAVRDAERIARRFVDEVADALVDHDLLLAPATPMSAPRIDATTIVVDGQTLSARADLGLHTQPLSLAGVPILSAPLRQPDGTMPIGVQLIAGPGRETLLFETAASLVAAGLVACSPAPVRAEAA</sequence>
<dbReference type="InterPro" id="IPR023631">
    <property type="entry name" value="Amidase_dom"/>
</dbReference>
<protein>
    <submittedName>
        <fullName evidence="2">Aspartyl-tRNA(Asn)/glutamyl-tRNA(Gln) amidotransferase subunit A</fullName>
        <ecNumber evidence="2">6.3.5.6</ecNumber>
        <ecNumber evidence="2">6.3.5.7</ecNumber>
    </submittedName>
</protein>
<dbReference type="InterPro" id="IPR000120">
    <property type="entry name" value="Amidase"/>
</dbReference>
<evidence type="ECO:0000313" key="2">
    <source>
        <dbReference type="EMBL" id="MBB4616321.1"/>
    </source>
</evidence>
<dbReference type="InterPro" id="IPR036928">
    <property type="entry name" value="AS_sf"/>
</dbReference>
<keyword evidence="2" id="KW-0808">Transferase</keyword>
<gene>
    <name evidence="2" type="ORF">GGQ96_000427</name>
</gene>
<reference evidence="2 3" key="1">
    <citation type="submission" date="2020-08" db="EMBL/GenBank/DDBJ databases">
        <title>Genomic Encyclopedia of Type Strains, Phase IV (KMG-IV): sequencing the most valuable type-strain genomes for metagenomic binning, comparative biology and taxonomic classification.</title>
        <authorList>
            <person name="Goeker M."/>
        </authorList>
    </citation>
    <scope>NUCLEOTIDE SEQUENCE [LARGE SCALE GENOMIC DNA]</scope>
    <source>
        <strain evidence="2 3">DSM 15867</strain>
    </source>
</reference>
<dbReference type="RefSeq" id="WP_184111059.1">
    <property type="nucleotide sequence ID" value="NZ_JACHNY010000001.1"/>
</dbReference>
<dbReference type="InterPro" id="IPR014087">
    <property type="entry name" value="Carboxybiuret_hydro_AtzE"/>
</dbReference>
<dbReference type="GO" id="GO:0050567">
    <property type="term" value="F:glutaminyl-tRNA synthase (glutamine-hydrolyzing) activity"/>
    <property type="evidence" value="ECO:0007669"/>
    <property type="project" value="UniProtKB-EC"/>
</dbReference>
<organism evidence="2 3">
    <name type="scientific">Sphingomonas abaci</name>
    <dbReference type="NCBI Taxonomy" id="237611"/>
    <lineage>
        <taxon>Bacteria</taxon>
        <taxon>Pseudomonadati</taxon>
        <taxon>Pseudomonadota</taxon>
        <taxon>Alphaproteobacteria</taxon>
        <taxon>Sphingomonadales</taxon>
        <taxon>Sphingomonadaceae</taxon>
        <taxon>Sphingomonas</taxon>
    </lineage>
</organism>
<dbReference type="EMBL" id="JACHNY010000001">
    <property type="protein sequence ID" value="MBB4616321.1"/>
    <property type="molecule type" value="Genomic_DNA"/>
</dbReference>
<dbReference type="AlphaFoldDB" id="A0A7W7EWQ7"/>
<dbReference type="EC" id="6.3.5.7" evidence="2"/>
<proteinExistence type="predicted"/>
<dbReference type="GO" id="GO:0016740">
    <property type="term" value="F:transferase activity"/>
    <property type="evidence" value="ECO:0007669"/>
    <property type="project" value="UniProtKB-KW"/>
</dbReference>
<dbReference type="NCBIfam" id="NF006631">
    <property type="entry name" value="PRK09201.1"/>
    <property type="match status" value="1"/>
</dbReference>